<dbReference type="InterPro" id="IPR028098">
    <property type="entry name" value="Glyco_trans_4-like_N"/>
</dbReference>
<dbReference type="Proteomes" id="UP001549145">
    <property type="component" value="Unassembled WGS sequence"/>
</dbReference>
<dbReference type="EMBL" id="JBEPMM010000007">
    <property type="protein sequence ID" value="MET3693363.1"/>
    <property type="molecule type" value="Genomic_DNA"/>
</dbReference>
<accession>A0ABV2L6A4</accession>
<protein>
    <submittedName>
        <fullName evidence="3">Glycosyltransferase involved in cell wall biosynthesis/tetratricopeptide (TPR) repeat protein</fullName>
    </submittedName>
</protein>
<evidence type="ECO:0000256" key="1">
    <source>
        <dbReference type="SAM" id="MobiDB-lite"/>
    </source>
</evidence>
<dbReference type="PANTHER" id="PTHR45947">
    <property type="entry name" value="SULFOQUINOVOSYL TRANSFERASE SQD2"/>
    <property type="match status" value="1"/>
</dbReference>
<dbReference type="PANTHER" id="PTHR45947:SF3">
    <property type="entry name" value="SULFOQUINOVOSYL TRANSFERASE SQD2"/>
    <property type="match status" value="1"/>
</dbReference>
<dbReference type="SUPFAM" id="SSF53756">
    <property type="entry name" value="UDP-Glycosyltransferase/glycogen phosphorylase"/>
    <property type="match status" value="1"/>
</dbReference>
<sequence length="861" mass="92210">MSALESRRSAPRRAANPKPKGHPVSEGKPASRAPAAAAPAGAPSSAKAVDAVALRAIALESAGDRHRAHLLWLEVAATASPERLRRYRVFRRLAKEMAARGWHAEAVDSLERHLTLSPRDADAIDRLLQARLATAPPAEQPGLYAAHARRFGESAGALILRATRIEAPRDPGAALATLERVAALAAKADQGPLRLRLARAYEQIGDGARALALLDSLTGPEAQAPQAAKARLRLMQGAGSSKEHSVAVARGLIEAEPNAAAHRALLGRTLKRFNDWAGAAAAYEAALERDRGEVSHWEGALRAYGALERDERIAELVHQARQLFAHEGAEGFLAIARVELAAGDAPQAIAAARRAMANPILRRRVRPVLAEALMEVGAYAEAWTHLAAALQDPNVEPDLQRAAARCRAAFAVATPGRDHVPVFPGALFLRVFEAPPTRTILPPTDTVILCTSSLGAGGAERQVALTAAGVSRARAGRGRTVLAGLDLTPARGRAMMRNLAETEHLVIEDLASVNETQVLRVLAAEDPALHEALRLMTAFPPNLARDILKLYDCFRRHRPSCVHLWQDGVISTGSVAAFLAGVPTIVCSMRNVVAGENDRRRYRAYLATMYRALSERPEVRFTANSAAGAQDYEAWLGFEPGRIRVLRNGVDVDSIRARAPESERRAVRERLKLPPDALLVGGVFRLAPAKRPHLWLDVVARVAEGDPRTHGVIVGDGAMRAEIADAIAARGLADRITLAGRQSPVEPWMAAMDVLLLASEVEGLPNVLLEAESLGVPVVTTRAGGSGEALLDGVTGRLVEDDAPANLAAALTGVIRSRGLRHRARVGAPVFIEQRFGIERMIRETLAVFGETDPLKMGMAS</sequence>
<proteinExistence type="predicted"/>
<dbReference type="Pfam" id="PF13692">
    <property type="entry name" value="Glyco_trans_1_4"/>
    <property type="match status" value="1"/>
</dbReference>
<feature type="compositionally biased region" description="Low complexity" evidence="1">
    <location>
        <begin position="27"/>
        <end position="42"/>
    </location>
</feature>
<name>A0ABV2L6A4_9HYPH</name>
<dbReference type="Gene3D" id="3.40.50.2000">
    <property type="entry name" value="Glycogen Phosphorylase B"/>
    <property type="match status" value="2"/>
</dbReference>
<dbReference type="SUPFAM" id="SSF48452">
    <property type="entry name" value="TPR-like"/>
    <property type="match status" value="1"/>
</dbReference>
<reference evidence="3 4" key="1">
    <citation type="submission" date="2024-06" db="EMBL/GenBank/DDBJ databases">
        <title>Genomic Encyclopedia of Type Strains, Phase IV (KMG-IV): sequencing the most valuable type-strain genomes for metagenomic binning, comparative biology and taxonomic classification.</title>
        <authorList>
            <person name="Goeker M."/>
        </authorList>
    </citation>
    <scope>NUCLEOTIDE SEQUENCE [LARGE SCALE GENOMIC DNA]</scope>
    <source>
        <strain evidence="3 4">DSM 21331</strain>
    </source>
</reference>
<feature type="region of interest" description="Disordered" evidence="1">
    <location>
        <begin position="1"/>
        <end position="42"/>
    </location>
</feature>
<dbReference type="InterPro" id="IPR050194">
    <property type="entry name" value="Glycosyltransferase_grp1"/>
</dbReference>
<gene>
    <name evidence="3" type="ORF">ABID43_002910</name>
</gene>
<keyword evidence="4" id="KW-1185">Reference proteome</keyword>
<feature type="domain" description="Glycosyltransferase subfamily 4-like N-terminal" evidence="2">
    <location>
        <begin position="528"/>
        <end position="653"/>
    </location>
</feature>
<dbReference type="Pfam" id="PF13439">
    <property type="entry name" value="Glyco_transf_4"/>
    <property type="match status" value="1"/>
</dbReference>
<evidence type="ECO:0000313" key="4">
    <source>
        <dbReference type="Proteomes" id="UP001549145"/>
    </source>
</evidence>
<dbReference type="RefSeq" id="WP_238281466.1">
    <property type="nucleotide sequence ID" value="NZ_BPQL01000123.1"/>
</dbReference>
<comment type="caution">
    <text evidence="3">The sequence shown here is derived from an EMBL/GenBank/DDBJ whole genome shotgun (WGS) entry which is preliminary data.</text>
</comment>
<evidence type="ECO:0000313" key="3">
    <source>
        <dbReference type="EMBL" id="MET3693363.1"/>
    </source>
</evidence>
<dbReference type="InterPro" id="IPR011990">
    <property type="entry name" value="TPR-like_helical_dom_sf"/>
</dbReference>
<evidence type="ECO:0000259" key="2">
    <source>
        <dbReference type="Pfam" id="PF13439"/>
    </source>
</evidence>
<dbReference type="Gene3D" id="1.25.40.10">
    <property type="entry name" value="Tetratricopeptide repeat domain"/>
    <property type="match status" value="1"/>
</dbReference>
<organism evidence="3 4">
    <name type="scientific">Methylobacterium goesingense</name>
    <dbReference type="NCBI Taxonomy" id="243690"/>
    <lineage>
        <taxon>Bacteria</taxon>
        <taxon>Pseudomonadati</taxon>
        <taxon>Pseudomonadota</taxon>
        <taxon>Alphaproteobacteria</taxon>
        <taxon>Hyphomicrobiales</taxon>
        <taxon>Methylobacteriaceae</taxon>
        <taxon>Methylobacterium</taxon>
    </lineage>
</organism>
<dbReference type="CDD" id="cd03811">
    <property type="entry name" value="GT4_GT28_WabH-like"/>
    <property type="match status" value="1"/>
</dbReference>